<feature type="region of interest" description="Disordered" evidence="1">
    <location>
        <begin position="41"/>
        <end position="71"/>
    </location>
</feature>
<name>A0A6A6B6F6_9PEZI</name>
<accession>A0A6A6B6F6</accession>
<sequence>MESRYTAPATPPKRRTRATVPATGPPTACRRAAAAAAAAENAKRRQILPRPVVRLGNPQPPTHPPRQHPHPEIRAYQHTCAAARSCVQCRRA</sequence>
<dbReference type="GeneID" id="54298422"/>
<gene>
    <name evidence="2" type="ORF">K452DRAFT_290002</name>
</gene>
<dbReference type="Proteomes" id="UP000799438">
    <property type="component" value="Unassembled WGS sequence"/>
</dbReference>
<feature type="region of interest" description="Disordered" evidence="1">
    <location>
        <begin position="1"/>
        <end position="26"/>
    </location>
</feature>
<dbReference type="RefSeq" id="XP_033395159.1">
    <property type="nucleotide sequence ID" value="XM_033540926.1"/>
</dbReference>
<reference evidence="2" key="1">
    <citation type="journal article" date="2020" name="Stud. Mycol.">
        <title>101 Dothideomycetes genomes: a test case for predicting lifestyles and emergence of pathogens.</title>
        <authorList>
            <person name="Haridas S."/>
            <person name="Albert R."/>
            <person name="Binder M."/>
            <person name="Bloem J."/>
            <person name="Labutti K."/>
            <person name="Salamov A."/>
            <person name="Andreopoulos B."/>
            <person name="Baker S."/>
            <person name="Barry K."/>
            <person name="Bills G."/>
            <person name="Bluhm B."/>
            <person name="Cannon C."/>
            <person name="Castanera R."/>
            <person name="Culley D."/>
            <person name="Daum C."/>
            <person name="Ezra D."/>
            <person name="Gonzalez J."/>
            <person name="Henrissat B."/>
            <person name="Kuo A."/>
            <person name="Liang C."/>
            <person name="Lipzen A."/>
            <person name="Lutzoni F."/>
            <person name="Magnuson J."/>
            <person name="Mondo S."/>
            <person name="Nolan M."/>
            <person name="Ohm R."/>
            <person name="Pangilinan J."/>
            <person name="Park H.-J."/>
            <person name="Ramirez L."/>
            <person name="Alfaro M."/>
            <person name="Sun H."/>
            <person name="Tritt A."/>
            <person name="Yoshinaga Y."/>
            <person name="Zwiers L.-H."/>
            <person name="Turgeon B."/>
            <person name="Goodwin S."/>
            <person name="Spatafora J."/>
            <person name="Crous P."/>
            <person name="Grigoriev I."/>
        </authorList>
    </citation>
    <scope>NUCLEOTIDE SEQUENCE</scope>
    <source>
        <strain evidence="2">CBS 121167</strain>
    </source>
</reference>
<evidence type="ECO:0000313" key="2">
    <source>
        <dbReference type="EMBL" id="KAF2139446.1"/>
    </source>
</evidence>
<dbReference type="AlphaFoldDB" id="A0A6A6B6F6"/>
<protein>
    <submittedName>
        <fullName evidence="2">Uncharacterized protein</fullName>
    </submittedName>
</protein>
<evidence type="ECO:0000256" key="1">
    <source>
        <dbReference type="SAM" id="MobiDB-lite"/>
    </source>
</evidence>
<organism evidence="2 3">
    <name type="scientific">Aplosporella prunicola CBS 121167</name>
    <dbReference type="NCBI Taxonomy" id="1176127"/>
    <lineage>
        <taxon>Eukaryota</taxon>
        <taxon>Fungi</taxon>
        <taxon>Dikarya</taxon>
        <taxon>Ascomycota</taxon>
        <taxon>Pezizomycotina</taxon>
        <taxon>Dothideomycetes</taxon>
        <taxon>Dothideomycetes incertae sedis</taxon>
        <taxon>Botryosphaeriales</taxon>
        <taxon>Aplosporellaceae</taxon>
        <taxon>Aplosporella</taxon>
    </lineage>
</organism>
<proteinExistence type="predicted"/>
<dbReference type="EMBL" id="ML995493">
    <property type="protein sequence ID" value="KAF2139446.1"/>
    <property type="molecule type" value="Genomic_DNA"/>
</dbReference>
<keyword evidence="3" id="KW-1185">Reference proteome</keyword>
<evidence type="ECO:0000313" key="3">
    <source>
        <dbReference type="Proteomes" id="UP000799438"/>
    </source>
</evidence>